<sequence>MEFYNIFGSSDIIQHVIDFCNIETLLELRQVNWICNNMLSFDDFYLNSSKIKLFFKSGYNIEELLNFNRREMLETIFSKINLHNVVYLCCFYLKRSIPTKLKKLQRNIKNVYEMGRYQTSNEKYYIKCLEDINYDIEYQYIKNELKIYKSREYIKNKIKEKYNLDDIHLTKSKISIPAIKYSVEECINKLVKDKDILFANKIFLAYTKDLFRRGKQKISHILQNKYLNLEIVEYVIQNSIDNVLQYKYLRYIISYLKYEELVSFFDIYINEIIDFDIKDFHKIEYLNYDKLTLLSHNCKFINMKKNNTNDQNCILL</sequence>
<name>A0A481YPK1_9VIRU</name>
<gene>
    <name evidence="1" type="ORF">LCDPAC02_00760</name>
</gene>
<organism evidence="1">
    <name type="scientific">Pithovirus LCDPAC02</name>
    <dbReference type="NCBI Taxonomy" id="2506601"/>
    <lineage>
        <taxon>Viruses</taxon>
        <taxon>Pithoviruses</taxon>
    </lineage>
</organism>
<accession>A0A481YPK1</accession>
<dbReference type="EMBL" id="MK500299">
    <property type="protein sequence ID" value="QBK84877.1"/>
    <property type="molecule type" value="Genomic_DNA"/>
</dbReference>
<reference evidence="1" key="1">
    <citation type="journal article" date="2019" name="MBio">
        <title>Virus Genomes from Deep Sea Sediments Expand the Ocean Megavirome and Support Independent Origins of Viral Gigantism.</title>
        <authorList>
            <person name="Backstrom D."/>
            <person name="Yutin N."/>
            <person name="Jorgensen S.L."/>
            <person name="Dharamshi J."/>
            <person name="Homa F."/>
            <person name="Zaremba-Niedwiedzka K."/>
            <person name="Spang A."/>
            <person name="Wolf Y.I."/>
            <person name="Koonin E.V."/>
            <person name="Ettema T.J."/>
        </authorList>
    </citation>
    <scope>NUCLEOTIDE SEQUENCE</scope>
</reference>
<evidence type="ECO:0000313" key="1">
    <source>
        <dbReference type="EMBL" id="QBK84877.1"/>
    </source>
</evidence>
<protein>
    <submittedName>
        <fullName evidence="1">Uncharacterized protein</fullName>
    </submittedName>
</protein>
<proteinExistence type="predicted"/>